<dbReference type="RefSeq" id="WP_090689680.1">
    <property type="nucleotide sequence ID" value="NZ_CADERL010000012.1"/>
</dbReference>
<evidence type="ECO:0000313" key="3">
    <source>
        <dbReference type="Proteomes" id="UP000199706"/>
    </source>
</evidence>
<dbReference type="EMBL" id="FNCJ01000016">
    <property type="protein sequence ID" value="SDI02020.1"/>
    <property type="molecule type" value="Genomic_DNA"/>
</dbReference>
<protein>
    <recommendedName>
        <fullName evidence="4">DUF2569 family protein</fullName>
    </recommendedName>
</protein>
<dbReference type="OrthoDB" id="9004396at2"/>
<sequence>MNRLGHTTERQPNGFGGCLLLALAGLAAMVLATVIELHDPLKMMLEWELLAVFVRPQTHGWYRTVIAMVGMDVAAGVFIVAGAGWLLLLAWRRSARFPVHLQAWLLAIVAMRTIAWLVGDYMSHAIAIAIAIPCDGFVIAVVTAVLIIPYLRQSQRVRNTFIAR</sequence>
<feature type="transmembrane region" description="Helical" evidence="1">
    <location>
        <begin position="12"/>
        <end position="35"/>
    </location>
</feature>
<evidence type="ECO:0000313" key="2">
    <source>
        <dbReference type="EMBL" id="SDI02020.1"/>
    </source>
</evidence>
<keyword evidence="1" id="KW-0812">Transmembrane</keyword>
<dbReference type="AlphaFoldDB" id="A0A1G8H668"/>
<name>A0A1G8H668_9BURK</name>
<dbReference type="Pfam" id="PF10754">
    <property type="entry name" value="DUF2569"/>
    <property type="match status" value="1"/>
</dbReference>
<dbReference type="Proteomes" id="UP000199706">
    <property type="component" value="Unassembled WGS sequence"/>
</dbReference>
<keyword evidence="1" id="KW-1133">Transmembrane helix</keyword>
<evidence type="ECO:0000256" key="1">
    <source>
        <dbReference type="SAM" id="Phobius"/>
    </source>
</evidence>
<keyword evidence="1" id="KW-0472">Membrane</keyword>
<evidence type="ECO:0008006" key="4">
    <source>
        <dbReference type="Google" id="ProtNLM"/>
    </source>
</evidence>
<feature type="transmembrane region" description="Helical" evidence="1">
    <location>
        <begin position="101"/>
        <end position="119"/>
    </location>
</feature>
<feature type="transmembrane region" description="Helical" evidence="1">
    <location>
        <begin position="125"/>
        <end position="151"/>
    </location>
</feature>
<proteinExistence type="predicted"/>
<accession>A0A1G8H668</accession>
<gene>
    <name evidence="2" type="ORF">SAMN05216466_11619</name>
</gene>
<dbReference type="InterPro" id="IPR019690">
    <property type="entry name" value="DUF2569"/>
</dbReference>
<reference evidence="2 3" key="1">
    <citation type="submission" date="2016-10" db="EMBL/GenBank/DDBJ databases">
        <authorList>
            <person name="de Groot N.N."/>
        </authorList>
    </citation>
    <scope>NUCLEOTIDE SEQUENCE [LARGE SCALE GENOMIC DNA]</scope>
    <source>
        <strain evidence="2 3">LMG 2247</strain>
    </source>
</reference>
<feature type="transmembrane region" description="Helical" evidence="1">
    <location>
        <begin position="65"/>
        <end position="89"/>
    </location>
</feature>
<organism evidence="2 3">
    <name type="scientific">Paraburkholderia phenazinium</name>
    <dbReference type="NCBI Taxonomy" id="60549"/>
    <lineage>
        <taxon>Bacteria</taxon>
        <taxon>Pseudomonadati</taxon>
        <taxon>Pseudomonadota</taxon>
        <taxon>Betaproteobacteria</taxon>
        <taxon>Burkholderiales</taxon>
        <taxon>Burkholderiaceae</taxon>
        <taxon>Paraburkholderia</taxon>
    </lineage>
</organism>